<dbReference type="EMBL" id="CAXITT010000123">
    <property type="protein sequence ID" value="CAL1532705.1"/>
    <property type="molecule type" value="Genomic_DNA"/>
</dbReference>
<gene>
    <name evidence="2" type="ORF">GSLYS_00006723001</name>
</gene>
<reference evidence="2 3" key="1">
    <citation type="submission" date="2024-04" db="EMBL/GenBank/DDBJ databases">
        <authorList>
            <consortium name="Genoscope - CEA"/>
            <person name="William W."/>
        </authorList>
    </citation>
    <scope>NUCLEOTIDE SEQUENCE [LARGE SCALE GENOMIC DNA]</scope>
</reference>
<keyword evidence="3" id="KW-1185">Reference proteome</keyword>
<protein>
    <submittedName>
        <fullName evidence="2">Uncharacterized protein</fullName>
    </submittedName>
</protein>
<feature type="compositionally biased region" description="Basic and acidic residues" evidence="1">
    <location>
        <begin position="16"/>
        <end position="31"/>
    </location>
</feature>
<evidence type="ECO:0000313" key="2">
    <source>
        <dbReference type="EMBL" id="CAL1532705.1"/>
    </source>
</evidence>
<evidence type="ECO:0000313" key="3">
    <source>
        <dbReference type="Proteomes" id="UP001497497"/>
    </source>
</evidence>
<feature type="region of interest" description="Disordered" evidence="1">
    <location>
        <begin position="14"/>
        <end position="39"/>
    </location>
</feature>
<sequence length="170" mass="19094">MKAAHKTRGAQFMFKKRVERETTRRPRDSRGRPHIKPKRPVFDSISKVRPPAAVPVADPLALQLNLLTYTMKAALALIVALVAAASAISPSDEETRISALERVYANVDIRCLFDEVLCKDLHTVCLDKPKLILTQKIYCDIEMKRCIDGLPDDCKNLNSDSKLTTPKPIR</sequence>
<evidence type="ECO:0000256" key="1">
    <source>
        <dbReference type="SAM" id="MobiDB-lite"/>
    </source>
</evidence>
<name>A0AAV2HH47_LYMST</name>
<dbReference type="Proteomes" id="UP001497497">
    <property type="component" value="Unassembled WGS sequence"/>
</dbReference>
<proteinExistence type="predicted"/>
<accession>A0AAV2HH47</accession>
<dbReference type="AlphaFoldDB" id="A0AAV2HH47"/>
<organism evidence="2 3">
    <name type="scientific">Lymnaea stagnalis</name>
    <name type="common">Great pond snail</name>
    <name type="synonym">Helix stagnalis</name>
    <dbReference type="NCBI Taxonomy" id="6523"/>
    <lineage>
        <taxon>Eukaryota</taxon>
        <taxon>Metazoa</taxon>
        <taxon>Spiralia</taxon>
        <taxon>Lophotrochozoa</taxon>
        <taxon>Mollusca</taxon>
        <taxon>Gastropoda</taxon>
        <taxon>Heterobranchia</taxon>
        <taxon>Euthyneura</taxon>
        <taxon>Panpulmonata</taxon>
        <taxon>Hygrophila</taxon>
        <taxon>Lymnaeoidea</taxon>
        <taxon>Lymnaeidae</taxon>
        <taxon>Lymnaea</taxon>
    </lineage>
</organism>
<comment type="caution">
    <text evidence="2">The sequence shown here is derived from an EMBL/GenBank/DDBJ whole genome shotgun (WGS) entry which is preliminary data.</text>
</comment>